<keyword evidence="2" id="KW-1185">Reference proteome</keyword>
<evidence type="ECO:0000313" key="2">
    <source>
        <dbReference type="Proteomes" id="UP000035740"/>
    </source>
</evidence>
<dbReference type="AlphaFoldDB" id="A0A0J8BDX5"/>
<dbReference type="Proteomes" id="UP000035740">
    <property type="component" value="Unassembled WGS sequence"/>
</dbReference>
<accession>A0A0J8BDX5</accession>
<evidence type="ECO:0000313" key="1">
    <source>
        <dbReference type="EMBL" id="KMS99101.1"/>
    </source>
</evidence>
<organism evidence="1 2">
    <name type="scientific">Beta vulgaris subsp. vulgaris</name>
    <name type="common">Beet</name>
    <dbReference type="NCBI Taxonomy" id="3555"/>
    <lineage>
        <taxon>Eukaryota</taxon>
        <taxon>Viridiplantae</taxon>
        <taxon>Streptophyta</taxon>
        <taxon>Embryophyta</taxon>
        <taxon>Tracheophyta</taxon>
        <taxon>Spermatophyta</taxon>
        <taxon>Magnoliopsida</taxon>
        <taxon>eudicotyledons</taxon>
        <taxon>Gunneridae</taxon>
        <taxon>Pentapetalae</taxon>
        <taxon>Caryophyllales</taxon>
        <taxon>Chenopodiaceae</taxon>
        <taxon>Betoideae</taxon>
        <taxon>Beta</taxon>
    </lineage>
</organism>
<dbReference type="Gramene" id="KMS99101">
    <property type="protein sequence ID" value="KMS99101"/>
    <property type="gene ID" value="BVRB_2g047830"/>
</dbReference>
<name>A0A0J8BDX5_BETVV</name>
<reference evidence="1 2" key="1">
    <citation type="journal article" date="2014" name="Nature">
        <title>The genome of the recently domesticated crop plant sugar beet (Beta vulgaris).</title>
        <authorList>
            <person name="Dohm J.C."/>
            <person name="Minoche A.E."/>
            <person name="Holtgrawe D."/>
            <person name="Capella-Gutierrez S."/>
            <person name="Zakrzewski F."/>
            <person name="Tafer H."/>
            <person name="Rupp O."/>
            <person name="Sorensen T.R."/>
            <person name="Stracke R."/>
            <person name="Reinhardt R."/>
            <person name="Goesmann A."/>
            <person name="Kraft T."/>
            <person name="Schulz B."/>
            <person name="Stadler P.F."/>
            <person name="Schmidt T."/>
            <person name="Gabaldon T."/>
            <person name="Lehrach H."/>
            <person name="Weisshaar B."/>
            <person name="Himmelbauer H."/>
        </authorList>
    </citation>
    <scope>NUCLEOTIDE SEQUENCE [LARGE SCALE GENOMIC DNA]</scope>
    <source>
        <tissue evidence="1">Taproot</tissue>
    </source>
</reference>
<gene>
    <name evidence="1" type="ORF">BVRB_2g047830</name>
</gene>
<dbReference type="EMBL" id="KQ090237">
    <property type="protein sequence ID" value="KMS99101.1"/>
    <property type="molecule type" value="Genomic_DNA"/>
</dbReference>
<protein>
    <submittedName>
        <fullName evidence="1">Uncharacterized protein</fullName>
    </submittedName>
</protein>
<proteinExistence type="predicted"/>
<sequence length="149" mass="16994">MKKSINLQVIMGCFLIFGLLMVNAGFPPFRVGKFGSETMKLPYRVDTRMTLPEESKISLDIVIIPGLLDSGLKLAENILKNLAKDDVTAKKMYNTYKEGKRRNKLCNFAKEHVNLQDYKVYIMMKLEDIHNCCSNYGDQDDDQPSGFCI</sequence>